<keyword evidence="6" id="KW-1185">Reference proteome</keyword>
<sequence>MKIILSFFLFFAIFVKGQNLNLALLENQISANNKAGKQEISQDQLLKILSNKDLTKFQQSKVNLLLATTFRSINDYSSAINYLKKAKIISSDIIGEDSLKMNIKAEMAFAYFDNRKYDKSNEIIQQIKKENYQNLDPTNHAYIIMQEGYINFLQGKYPLSEKLYQQSLPLLKKNSPCDQPVVMVKQMQLNAALNNFEKVDEIYKNCIKISDYCAIIKYKIYATEELITIYQRVENKEKVLQYKKTLDKLNEIYNRENKLSEMHVSNQNFLEKETETEKTNSTLGLILTLILGTALVVSAIIYFKNNKKHHLEKLKFEEELKSIKQELQVYAEAQFSQIKSENNILKSEKLNARQKKLLELVAKGFSNREIAEKLSITEATVKYHLGNIYAILDIKNRKEIFGKIIDN</sequence>
<reference evidence="5 6" key="1">
    <citation type="submission" date="2016-10" db="EMBL/GenBank/DDBJ databases">
        <authorList>
            <person name="de Groot N.N."/>
        </authorList>
    </citation>
    <scope>NUCLEOTIDE SEQUENCE [LARGE SCALE GENOMIC DNA]</scope>
    <source>
        <strain evidence="5 6">DSM 26000</strain>
    </source>
</reference>
<dbReference type="OrthoDB" id="9797341at2"/>
<name>A0A1I3I5X6_9FLAO</name>
<evidence type="ECO:0000256" key="1">
    <source>
        <dbReference type="ARBA" id="ARBA00023125"/>
    </source>
</evidence>
<dbReference type="Gene3D" id="1.10.10.10">
    <property type="entry name" value="Winged helix-like DNA-binding domain superfamily/Winged helix DNA-binding domain"/>
    <property type="match status" value="1"/>
</dbReference>
<dbReference type="STRING" id="1125876.SAMN05443292_2580"/>
<keyword evidence="3" id="KW-0472">Membrane</keyword>
<gene>
    <name evidence="5" type="ORF">SAMN05443292_2580</name>
</gene>
<keyword evidence="3" id="KW-0812">Transmembrane</keyword>
<evidence type="ECO:0000259" key="4">
    <source>
        <dbReference type="PROSITE" id="PS50043"/>
    </source>
</evidence>
<dbReference type="Pfam" id="PF00196">
    <property type="entry name" value="GerE"/>
    <property type="match status" value="1"/>
</dbReference>
<dbReference type="SMART" id="SM00421">
    <property type="entry name" value="HTH_LUXR"/>
    <property type="match status" value="1"/>
</dbReference>
<feature type="domain" description="HTH luxR-type" evidence="4">
    <location>
        <begin position="343"/>
        <end position="407"/>
    </location>
</feature>
<dbReference type="GO" id="GO:0003677">
    <property type="term" value="F:DNA binding"/>
    <property type="evidence" value="ECO:0007669"/>
    <property type="project" value="UniProtKB-KW"/>
</dbReference>
<evidence type="ECO:0000256" key="2">
    <source>
        <dbReference type="SAM" id="Coils"/>
    </source>
</evidence>
<dbReference type="SUPFAM" id="SSF46894">
    <property type="entry name" value="C-terminal effector domain of the bipartite response regulators"/>
    <property type="match status" value="1"/>
</dbReference>
<dbReference type="AlphaFoldDB" id="A0A1I3I5X6"/>
<feature type="coiled-coil region" evidence="2">
    <location>
        <begin position="306"/>
        <end position="333"/>
    </location>
</feature>
<dbReference type="PANTHER" id="PTHR43214:SF44">
    <property type="entry name" value="TWO-COMPONENT RESPONSE REGULATOR"/>
    <property type="match status" value="1"/>
</dbReference>
<dbReference type="GO" id="GO:0006355">
    <property type="term" value="P:regulation of DNA-templated transcription"/>
    <property type="evidence" value="ECO:0007669"/>
    <property type="project" value="InterPro"/>
</dbReference>
<dbReference type="CDD" id="cd06170">
    <property type="entry name" value="LuxR_C_like"/>
    <property type="match status" value="1"/>
</dbReference>
<dbReference type="PROSITE" id="PS50043">
    <property type="entry name" value="HTH_LUXR_2"/>
    <property type="match status" value="1"/>
</dbReference>
<protein>
    <submittedName>
        <fullName evidence="5">Regulatory protein, luxR family</fullName>
    </submittedName>
</protein>
<dbReference type="InterPro" id="IPR036388">
    <property type="entry name" value="WH-like_DNA-bd_sf"/>
</dbReference>
<evidence type="ECO:0000313" key="5">
    <source>
        <dbReference type="EMBL" id="SFI43385.1"/>
    </source>
</evidence>
<keyword evidence="1" id="KW-0238">DNA-binding</keyword>
<dbReference type="InterPro" id="IPR000792">
    <property type="entry name" value="Tscrpt_reg_LuxR_C"/>
</dbReference>
<organism evidence="5 6">
    <name type="scientific">Halpernia frigidisoli</name>
    <dbReference type="NCBI Taxonomy" id="1125876"/>
    <lineage>
        <taxon>Bacteria</taxon>
        <taxon>Pseudomonadati</taxon>
        <taxon>Bacteroidota</taxon>
        <taxon>Flavobacteriia</taxon>
        <taxon>Flavobacteriales</taxon>
        <taxon>Weeksellaceae</taxon>
        <taxon>Chryseobacterium group</taxon>
        <taxon>Halpernia</taxon>
    </lineage>
</organism>
<evidence type="ECO:0000313" key="6">
    <source>
        <dbReference type="Proteomes" id="UP000198931"/>
    </source>
</evidence>
<evidence type="ECO:0000256" key="3">
    <source>
        <dbReference type="SAM" id="Phobius"/>
    </source>
</evidence>
<dbReference type="InterPro" id="IPR011990">
    <property type="entry name" value="TPR-like_helical_dom_sf"/>
</dbReference>
<accession>A0A1I3I5X6</accession>
<dbReference type="PRINTS" id="PR00038">
    <property type="entry name" value="HTHLUXR"/>
</dbReference>
<keyword evidence="2" id="KW-0175">Coiled coil</keyword>
<dbReference type="Gene3D" id="1.25.40.10">
    <property type="entry name" value="Tetratricopeptide repeat domain"/>
    <property type="match status" value="1"/>
</dbReference>
<dbReference type="PANTHER" id="PTHR43214">
    <property type="entry name" value="TWO-COMPONENT RESPONSE REGULATOR"/>
    <property type="match status" value="1"/>
</dbReference>
<dbReference type="Proteomes" id="UP000198931">
    <property type="component" value="Unassembled WGS sequence"/>
</dbReference>
<proteinExistence type="predicted"/>
<feature type="transmembrane region" description="Helical" evidence="3">
    <location>
        <begin position="283"/>
        <end position="303"/>
    </location>
</feature>
<dbReference type="InterPro" id="IPR016032">
    <property type="entry name" value="Sig_transdc_resp-reg_C-effctor"/>
</dbReference>
<keyword evidence="3" id="KW-1133">Transmembrane helix</keyword>
<dbReference type="InterPro" id="IPR039420">
    <property type="entry name" value="WalR-like"/>
</dbReference>
<dbReference type="SUPFAM" id="SSF48452">
    <property type="entry name" value="TPR-like"/>
    <property type="match status" value="1"/>
</dbReference>
<dbReference type="EMBL" id="FOQT01000004">
    <property type="protein sequence ID" value="SFI43385.1"/>
    <property type="molecule type" value="Genomic_DNA"/>
</dbReference>